<dbReference type="Pfam" id="PF25411">
    <property type="entry name" value="DUF7888"/>
    <property type="match status" value="1"/>
</dbReference>
<evidence type="ECO:0000313" key="4">
    <source>
        <dbReference type="Proteomes" id="UP000249056"/>
    </source>
</evidence>
<evidence type="ECO:0000259" key="2">
    <source>
        <dbReference type="Pfam" id="PF25411"/>
    </source>
</evidence>
<sequence>MKFSVATILAFAVMSNAAALPANVIGGPDGPDQDVTVTSTNVNAVIPASFSSSGSLTPGEEPVSAPQGQQKRAAIAIMVGAVALKGAGLLTKFAIEIGADFIKDLGQWNKAREVFTQTTTDQMWKRNPDYNRYPAAVCYNKGYHLRDPNGHTGRVKAKLSIGNFLKTDYDCMYMTGNNAFYTWAEGGYINLSYTYNGNRCSFNRANGDLTCR</sequence>
<dbReference type="PANTHER" id="PTHR40845:SF1">
    <property type="match status" value="1"/>
</dbReference>
<gene>
    <name evidence="3" type="ORF">DID88_009654</name>
</gene>
<reference evidence="3 4" key="1">
    <citation type="submission" date="2018-06" db="EMBL/GenBank/DDBJ databases">
        <title>Genome Sequence of the Brown Rot Fungal Pathogen Monilinia fructigena.</title>
        <authorList>
            <person name="Landi L."/>
            <person name="De Miccolis Angelini R.M."/>
            <person name="Pollastro S."/>
            <person name="Abate D."/>
            <person name="Faretra F."/>
            <person name="Romanazzi G."/>
        </authorList>
    </citation>
    <scope>NUCLEOTIDE SEQUENCE [LARGE SCALE GENOMIC DNA]</scope>
    <source>
        <strain evidence="3 4">Mfrg269</strain>
    </source>
</reference>
<dbReference type="InterPro" id="IPR057210">
    <property type="entry name" value="DUF7888"/>
</dbReference>
<accession>A0A395IMT6</accession>
<dbReference type="Proteomes" id="UP000249056">
    <property type="component" value="Unassembled WGS sequence"/>
</dbReference>
<dbReference type="EMBL" id="QKRW01000030">
    <property type="protein sequence ID" value="RAL61617.1"/>
    <property type="molecule type" value="Genomic_DNA"/>
</dbReference>
<feature type="domain" description="DUF7888" evidence="2">
    <location>
        <begin position="75"/>
        <end position="212"/>
    </location>
</feature>
<feature type="chain" id="PRO_5017309162" description="DUF7888 domain-containing protein" evidence="1">
    <location>
        <begin position="20"/>
        <end position="212"/>
    </location>
</feature>
<keyword evidence="1" id="KW-0732">Signal</keyword>
<feature type="signal peptide" evidence="1">
    <location>
        <begin position="1"/>
        <end position="19"/>
    </location>
</feature>
<organism evidence="3 4">
    <name type="scientific">Monilinia fructigena</name>
    <dbReference type="NCBI Taxonomy" id="38457"/>
    <lineage>
        <taxon>Eukaryota</taxon>
        <taxon>Fungi</taxon>
        <taxon>Dikarya</taxon>
        <taxon>Ascomycota</taxon>
        <taxon>Pezizomycotina</taxon>
        <taxon>Leotiomycetes</taxon>
        <taxon>Helotiales</taxon>
        <taxon>Sclerotiniaceae</taxon>
        <taxon>Monilinia</taxon>
    </lineage>
</organism>
<protein>
    <recommendedName>
        <fullName evidence="2">DUF7888 domain-containing protein</fullName>
    </recommendedName>
</protein>
<evidence type="ECO:0000313" key="3">
    <source>
        <dbReference type="EMBL" id="RAL61617.1"/>
    </source>
</evidence>
<dbReference type="OrthoDB" id="3478218at2759"/>
<evidence type="ECO:0000256" key="1">
    <source>
        <dbReference type="SAM" id="SignalP"/>
    </source>
</evidence>
<dbReference type="AlphaFoldDB" id="A0A395IMT6"/>
<comment type="caution">
    <text evidence="3">The sequence shown here is derived from an EMBL/GenBank/DDBJ whole genome shotgun (WGS) entry which is preliminary data.</text>
</comment>
<name>A0A395IMT6_9HELO</name>
<keyword evidence="4" id="KW-1185">Reference proteome</keyword>
<proteinExistence type="predicted"/>
<dbReference type="PANTHER" id="PTHR40845">
    <property type="match status" value="1"/>
</dbReference>